<gene>
    <name evidence="1" type="ORF">NPIL_439941</name>
</gene>
<accession>A0A8X6TG95</accession>
<protein>
    <submittedName>
        <fullName evidence="1">Uncharacterized protein</fullName>
    </submittedName>
</protein>
<organism evidence="1 2">
    <name type="scientific">Nephila pilipes</name>
    <name type="common">Giant wood spider</name>
    <name type="synonym">Nephila maculata</name>
    <dbReference type="NCBI Taxonomy" id="299642"/>
    <lineage>
        <taxon>Eukaryota</taxon>
        <taxon>Metazoa</taxon>
        <taxon>Ecdysozoa</taxon>
        <taxon>Arthropoda</taxon>
        <taxon>Chelicerata</taxon>
        <taxon>Arachnida</taxon>
        <taxon>Araneae</taxon>
        <taxon>Araneomorphae</taxon>
        <taxon>Entelegynae</taxon>
        <taxon>Araneoidea</taxon>
        <taxon>Nephilidae</taxon>
        <taxon>Nephila</taxon>
    </lineage>
</organism>
<dbReference type="AlphaFoldDB" id="A0A8X6TG95"/>
<dbReference type="EMBL" id="BMAW01103961">
    <property type="protein sequence ID" value="GFT11720.1"/>
    <property type="molecule type" value="Genomic_DNA"/>
</dbReference>
<dbReference type="Proteomes" id="UP000887013">
    <property type="component" value="Unassembled WGS sequence"/>
</dbReference>
<comment type="caution">
    <text evidence="1">The sequence shown here is derived from an EMBL/GenBank/DDBJ whole genome shotgun (WGS) entry which is preliminary data.</text>
</comment>
<reference evidence="1" key="1">
    <citation type="submission" date="2020-08" db="EMBL/GenBank/DDBJ databases">
        <title>Multicomponent nature underlies the extraordinary mechanical properties of spider dragline silk.</title>
        <authorList>
            <person name="Kono N."/>
            <person name="Nakamura H."/>
            <person name="Mori M."/>
            <person name="Yoshida Y."/>
            <person name="Ohtoshi R."/>
            <person name="Malay A.D."/>
            <person name="Moran D.A.P."/>
            <person name="Tomita M."/>
            <person name="Numata K."/>
            <person name="Arakawa K."/>
        </authorList>
    </citation>
    <scope>NUCLEOTIDE SEQUENCE</scope>
</reference>
<keyword evidence="2" id="KW-1185">Reference proteome</keyword>
<evidence type="ECO:0000313" key="2">
    <source>
        <dbReference type="Proteomes" id="UP000887013"/>
    </source>
</evidence>
<sequence length="127" mass="14467">MLALLVAPRLTSSRLHRLRLCTPWFLFRKTYQNTLYCLPIYASAVAFVVYKAMPKTALHRYFVISKPPFAGKPIRFGYGYLPKPYANGWLLYAFILPALQARRASKYVPSSAENTMARQTAVSNKTS</sequence>
<proteinExistence type="predicted"/>
<evidence type="ECO:0000313" key="1">
    <source>
        <dbReference type="EMBL" id="GFT11720.1"/>
    </source>
</evidence>
<name>A0A8X6TG95_NEPPI</name>